<evidence type="ECO:0008006" key="3">
    <source>
        <dbReference type="Google" id="ProtNLM"/>
    </source>
</evidence>
<reference evidence="2" key="1">
    <citation type="submission" date="2018-05" db="EMBL/GenBank/DDBJ databases">
        <authorList>
            <person name="Deangelis K."/>
            <person name="Huntemann M."/>
            <person name="Clum A."/>
            <person name="Pillay M."/>
            <person name="Palaniappan K."/>
            <person name="Varghese N."/>
            <person name="Mikhailova N."/>
            <person name="Stamatis D."/>
            <person name="Reddy T."/>
            <person name="Daum C."/>
            <person name="Shapiro N."/>
            <person name="Ivanova N."/>
            <person name="Kyrpides N."/>
            <person name="Woyke T."/>
        </authorList>
    </citation>
    <scope>NUCLEOTIDE SEQUENCE [LARGE SCALE GENOMIC DNA]</scope>
    <source>
        <strain evidence="2">GAS496</strain>
    </source>
</reference>
<evidence type="ECO:0000313" key="1">
    <source>
        <dbReference type="EMBL" id="PXX11977.1"/>
    </source>
</evidence>
<dbReference type="AlphaFoldDB" id="A0A318HKY8"/>
<gene>
    <name evidence="1" type="ORF">C8E89_102101</name>
</gene>
<name>A0A318HKY8_9MYCO</name>
<sequence length="239" mass="24608">MNQMVSTLSRCLRGCALALAVIVSLPGCTRVILGTVHPVARGAESAPIPVADLLIEPRQFPARYRAVVLDATAVYRALQDIDGVAAASVVNPPQCAPPPRAPQDTAAVQGIDSQDASSLIVTVARPAAPLRGRAEQLTACPSFTAVQGHDASAVTVTVLPAPPVDADDSLAVDQTITAGSSGSMRRTLTLDAQIGDLRVSATWLHEGTKETAPGVAPDTQALDALFTDAVLAVRRLGGP</sequence>
<dbReference type="Proteomes" id="UP000247781">
    <property type="component" value="Unassembled WGS sequence"/>
</dbReference>
<accession>A0A318HKY8</accession>
<keyword evidence="2" id="KW-1185">Reference proteome</keyword>
<proteinExistence type="predicted"/>
<organism evidence="1 2">
    <name type="scientific">Mycolicibacterium moriokaense</name>
    <dbReference type="NCBI Taxonomy" id="39691"/>
    <lineage>
        <taxon>Bacteria</taxon>
        <taxon>Bacillati</taxon>
        <taxon>Actinomycetota</taxon>
        <taxon>Actinomycetes</taxon>
        <taxon>Mycobacteriales</taxon>
        <taxon>Mycobacteriaceae</taxon>
        <taxon>Mycolicibacterium</taxon>
    </lineage>
</organism>
<comment type="caution">
    <text evidence="1">The sequence shown here is derived from an EMBL/GenBank/DDBJ whole genome shotgun (WGS) entry which is preliminary data.</text>
</comment>
<dbReference type="EMBL" id="QJJU01000002">
    <property type="protein sequence ID" value="PXX11977.1"/>
    <property type="molecule type" value="Genomic_DNA"/>
</dbReference>
<evidence type="ECO:0000313" key="2">
    <source>
        <dbReference type="Proteomes" id="UP000247781"/>
    </source>
</evidence>
<reference evidence="1 2" key="2">
    <citation type="submission" date="2018-06" db="EMBL/GenBank/DDBJ databases">
        <title>Sequencing of bacterial isolates from soil warming experiment in Harvard Forest, Massachusetts, USA.</title>
        <authorList>
            <person name="Deangelis K.PhD."/>
        </authorList>
    </citation>
    <scope>NUCLEOTIDE SEQUENCE [LARGE SCALE GENOMIC DNA]</scope>
    <source>
        <strain evidence="1 2">GAS496</strain>
    </source>
</reference>
<protein>
    <recommendedName>
        <fullName evidence="3">DUF5642 domain-containing protein</fullName>
    </recommendedName>
</protein>